<sequence>MMTQINALLASKGIYFLTLLLMLLGMYGMISCKNYMKKLICMNIMQVAVIFFYLCFAQKKGGTIPIALDTIVNASKYVNPIPHGLMLTAIVVSLGTTGVGLALLTRIKEKYGSIEEDDIIRRENRFK</sequence>
<dbReference type="Proteomes" id="UP000022645">
    <property type="component" value="Unassembled WGS sequence"/>
</dbReference>
<comment type="caution">
    <text evidence="8">The sequence shown here is derived from an EMBL/GenBank/DDBJ whole genome shotgun (WGS) entry which is preliminary data.</text>
</comment>
<dbReference type="PANTHER" id="PTHR34583:SF2">
    <property type="entry name" value="ANTIPORTER SUBUNIT MNHC2-RELATED"/>
    <property type="match status" value="1"/>
</dbReference>
<feature type="transmembrane region" description="Helical" evidence="7">
    <location>
        <begin position="6"/>
        <end position="27"/>
    </location>
</feature>
<keyword evidence="6 7" id="KW-0472">Membrane</keyword>
<dbReference type="Pfam" id="PF00420">
    <property type="entry name" value="Oxidored_q2"/>
    <property type="match status" value="1"/>
</dbReference>
<keyword evidence="3" id="KW-1003">Cell membrane</keyword>
<keyword evidence="4 7" id="KW-0812">Transmembrane</keyword>
<dbReference type="GO" id="GO:0005886">
    <property type="term" value="C:plasma membrane"/>
    <property type="evidence" value="ECO:0007669"/>
    <property type="project" value="UniProtKB-SubCell"/>
</dbReference>
<dbReference type="PATRIC" id="fig|1401079.3.peg.999"/>
<proteinExistence type="inferred from homology"/>
<evidence type="ECO:0000256" key="6">
    <source>
        <dbReference type="ARBA" id="ARBA00023136"/>
    </source>
</evidence>
<dbReference type="InterPro" id="IPR039428">
    <property type="entry name" value="NUOK/Mnh_C1-like"/>
</dbReference>
<dbReference type="EMBL" id="JALU01000018">
    <property type="protein sequence ID" value="EUC52256.1"/>
    <property type="molecule type" value="Genomic_DNA"/>
</dbReference>
<keyword evidence="5 7" id="KW-1133">Transmembrane helix</keyword>
<evidence type="ECO:0000256" key="1">
    <source>
        <dbReference type="ARBA" id="ARBA00004651"/>
    </source>
</evidence>
<evidence type="ECO:0000256" key="7">
    <source>
        <dbReference type="SAM" id="Phobius"/>
    </source>
</evidence>
<organism evidence="8 9">
    <name type="scientific">Mogibacterium timidum ATCC 33093</name>
    <dbReference type="NCBI Taxonomy" id="1401079"/>
    <lineage>
        <taxon>Bacteria</taxon>
        <taxon>Bacillati</taxon>
        <taxon>Bacillota</taxon>
        <taxon>Clostridia</taxon>
        <taxon>Peptostreptococcales</taxon>
        <taxon>Anaerovoracaceae</taxon>
        <taxon>Mogibacterium</taxon>
    </lineage>
</organism>
<name>X8IT94_9FIRM</name>
<reference evidence="8 9" key="1">
    <citation type="submission" date="2014-01" db="EMBL/GenBank/DDBJ databases">
        <authorList>
            <person name="Durkin A.S."/>
            <person name="McCorrison J."/>
            <person name="Torralba M."/>
            <person name="Gillis M."/>
            <person name="Haft D.H."/>
            <person name="Methe B."/>
            <person name="Sutton G."/>
            <person name="Nelson K.E."/>
        </authorList>
    </citation>
    <scope>NUCLEOTIDE SEQUENCE [LARGE SCALE GENOMIC DNA]</scope>
    <source>
        <strain evidence="8 9">ATCC 33093</strain>
    </source>
</reference>
<dbReference type="PANTHER" id="PTHR34583">
    <property type="entry name" value="ANTIPORTER SUBUNIT MNHC2-RELATED"/>
    <property type="match status" value="1"/>
</dbReference>
<dbReference type="InterPro" id="IPR050601">
    <property type="entry name" value="CPA3_antiporter_subunitC"/>
</dbReference>
<feature type="transmembrane region" description="Helical" evidence="7">
    <location>
        <begin position="39"/>
        <end position="59"/>
    </location>
</feature>
<keyword evidence="8" id="KW-0830">Ubiquinone</keyword>
<comment type="subcellular location">
    <subcellularLocation>
        <location evidence="1">Cell membrane</location>
        <topology evidence="1">Multi-pass membrane protein</topology>
    </subcellularLocation>
</comment>
<evidence type="ECO:0000256" key="2">
    <source>
        <dbReference type="ARBA" id="ARBA00010388"/>
    </source>
</evidence>
<protein>
    <submittedName>
        <fullName evidence="8">NADH-ubiquinone/plastoquinone oxidoreductase chain 4L</fullName>
    </submittedName>
</protein>
<gene>
    <name evidence="8" type="ORF">HMPREF0581_1538</name>
</gene>
<accession>X8IT94</accession>
<feature type="transmembrane region" description="Helical" evidence="7">
    <location>
        <begin position="85"/>
        <end position="104"/>
    </location>
</feature>
<evidence type="ECO:0000313" key="8">
    <source>
        <dbReference type="EMBL" id="EUC52256.1"/>
    </source>
</evidence>
<comment type="similarity">
    <text evidence="2">Belongs to the CPA3 antiporters (TC 2.A.63) subunit C family.</text>
</comment>
<evidence type="ECO:0000256" key="5">
    <source>
        <dbReference type="ARBA" id="ARBA00022989"/>
    </source>
</evidence>
<evidence type="ECO:0000256" key="4">
    <source>
        <dbReference type="ARBA" id="ARBA00022692"/>
    </source>
</evidence>
<dbReference type="RefSeq" id="WP_084645348.1">
    <property type="nucleotide sequence ID" value="NZ_JALU01000018.1"/>
</dbReference>
<evidence type="ECO:0000256" key="3">
    <source>
        <dbReference type="ARBA" id="ARBA00022475"/>
    </source>
</evidence>
<evidence type="ECO:0000313" key="9">
    <source>
        <dbReference type="Proteomes" id="UP000022645"/>
    </source>
</evidence>
<dbReference type="Gene3D" id="1.10.287.3510">
    <property type="match status" value="1"/>
</dbReference>
<dbReference type="AlphaFoldDB" id="X8IT94"/>